<dbReference type="CDD" id="cd00586">
    <property type="entry name" value="4HBT"/>
    <property type="match status" value="1"/>
</dbReference>
<comment type="caution">
    <text evidence="1">The sequence shown here is derived from an EMBL/GenBank/DDBJ whole genome shotgun (WGS) entry which is preliminary data.</text>
</comment>
<dbReference type="Gene3D" id="3.10.129.10">
    <property type="entry name" value="Hotdog Thioesterase"/>
    <property type="match status" value="1"/>
</dbReference>
<dbReference type="Pfam" id="PF13279">
    <property type="entry name" value="4HBT_2"/>
    <property type="match status" value="1"/>
</dbReference>
<dbReference type="PANTHER" id="PTHR31793:SF39">
    <property type="entry name" value="THIOESTERASE_THIOL ESTER DEHYDRASE-ISOMERASE"/>
    <property type="match status" value="1"/>
</dbReference>
<organism evidence="1 2">
    <name type="scientific">Rhodotorula mucilaginosa</name>
    <name type="common">Yeast</name>
    <name type="synonym">Rhodotorula rubra</name>
    <dbReference type="NCBI Taxonomy" id="5537"/>
    <lineage>
        <taxon>Eukaryota</taxon>
        <taxon>Fungi</taxon>
        <taxon>Dikarya</taxon>
        <taxon>Basidiomycota</taxon>
        <taxon>Pucciniomycotina</taxon>
        <taxon>Microbotryomycetes</taxon>
        <taxon>Sporidiobolales</taxon>
        <taxon>Sporidiobolaceae</taxon>
        <taxon>Rhodotorula</taxon>
    </lineage>
</organism>
<dbReference type="InterPro" id="IPR050563">
    <property type="entry name" value="4-hydroxybenzoyl-CoA_TE"/>
</dbReference>
<dbReference type="AlphaFoldDB" id="A0A9P7B3H3"/>
<dbReference type="InterPro" id="IPR029069">
    <property type="entry name" value="HotDog_dom_sf"/>
</dbReference>
<evidence type="ECO:0008006" key="3">
    <source>
        <dbReference type="Google" id="ProtNLM"/>
    </source>
</evidence>
<evidence type="ECO:0000313" key="2">
    <source>
        <dbReference type="Proteomes" id="UP000777482"/>
    </source>
</evidence>
<accession>A0A9P7B3H3</accession>
<dbReference type="OrthoDB" id="5538558at2759"/>
<name>A0A9P7B3H3_RHOMI</name>
<dbReference type="PANTHER" id="PTHR31793">
    <property type="entry name" value="4-HYDROXYBENZOYL-COA THIOESTERASE FAMILY MEMBER"/>
    <property type="match status" value="1"/>
</dbReference>
<dbReference type="Proteomes" id="UP000777482">
    <property type="component" value="Unassembled WGS sequence"/>
</dbReference>
<dbReference type="GO" id="GO:0047617">
    <property type="term" value="F:fatty acyl-CoA hydrolase activity"/>
    <property type="evidence" value="ECO:0007669"/>
    <property type="project" value="TreeGrafter"/>
</dbReference>
<proteinExistence type="predicted"/>
<protein>
    <recommendedName>
        <fullName evidence="3">Thioesterase/thiol ester dehydrase-isomerase</fullName>
    </recommendedName>
</protein>
<dbReference type="SUPFAM" id="SSF54637">
    <property type="entry name" value="Thioesterase/thiol ester dehydrase-isomerase"/>
    <property type="match status" value="1"/>
</dbReference>
<sequence length="222" mass="24279">MLRAAAAATRTSFGSRIVMASHRTTLSSPAASQARSLATAPIGNPLAAEKYSSGREAALKWAKENGYSEECLVELPVQWGEQDANAHVNNAVYFRWLETGRLNFMRVLGSHLQNEQAAKDLSGSGKGKGVILARITFDYRRPVMQPDNVLIAHKPVEVAARKLVLHGSVYSYSQQAVVGESDSVMVAYDYDATKSCEWDPELIRLLVERGAEQKQKGGEAKL</sequence>
<dbReference type="EMBL" id="PUHQ01000097">
    <property type="protein sequence ID" value="KAG0656432.1"/>
    <property type="molecule type" value="Genomic_DNA"/>
</dbReference>
<evidence type="ECO:0000313" key="1">
    <source>
        <dbReference type="EMBL" id="KAG0656432.1"/>
    </source>
</evidence>
<keyword evidence="2" id="KW-1185">Reference proteome</keyword>
<gene>
    <name evidence="1" type="ORF">C6P46_007091</name>
</gene>
<reference evidence="1 2" key="1">
    <citation type="submission" date="2020-11" db="EMBL/GenBank/DDBJ databases">
        <title>Kefir isolates.</title>
        <authorList>
            <person name="Marcisauskas S."/>
            <person name="Kim Y."/>
            <person name="Blasche S."/>
        </authorList>
    </citation>
    <scope>NUCLEOTIDE SEQUENCE [LARGE SCALE GENOMIC DNA]</scope>
    <source>
        <strain evidence="1 2">KR</strain>
    </source>
</reference>